<evidence type="ECO:0008006" key="3">
    <source>
        <dbReference type="Google" id="ProtNLM"/>
    </source>
</evidence>
<reference evidence="1 2" key="1">
    <citation type="submission" date="2020-03" db="EMBL/GenBank/DDBJ databases">
        <title>Genomic Encyclopedia of Type Strains, Phase IV (KMG-IV): sequencing the most valuable type-strain genomes for metagenomic binning, comparative biology and taxonomic classification.</title>
        <authorList>
            <person name="Goeker M."/>
        </authorList>
    </citation>
    <scope>NUCLEOTIDE SEQUENCE [LARGE SCALE GENOMIC DNA]</scope>
    <source>
        <strain evidence="1 2">DSM 101599</strain>
    </source>
</reference>
<evidence type="ECO:0000313" key="1">
    <source>
        <dbReference type="EMBL" id="NIJ44104.1"/>
    </source>
</evidence>
<dbReference type="InterPro" id="IPR021428">
    <property type="entry name" value="DUF3078"/>
</dbReference>
<name>A0ABX0U5H5_9FLAO</name>
<evidence type="ECO:0000313" key="2">
    <source>
        <dbReference type="Proteomes" id="UP000745859"/>
    </source>
</evidence>
<comment type="caution">
    <text evidence="1">The sequence shown here is derived from an EMBL/GenBank/DDBJ whole genome shotgun (WGS) entry which is preliminary data.</text>
</comment>
<dbReference type="Proteomes" id="UP000745859">
    <property type="component" value="Unassembled WGS sequence"/>
</dbReference>
<sequence>MAIIYYLSSFLTTKNNTLITVLFSLLFSFKSYSTISFYNDTIPTPKAITAIKKVFTKKRKDSIRVAKTEKRDTIKQILKESVKPNYWKLTHKPGLLLTQTSFLNWTKGGNNTIAGIISFKGDYNYKKGQLFWKNAVLFKYGISKENGSEYSQKTDDVIDLKSSIGYKTEIESKWYYSGEFNLTTQFGKGYKGNDRTTVISNFFAPARMRLGVGAVYTDEDDNFKFHLSPLTNQVTFVLDQKLADKGAFGVEPAVKNDQGEIIKAGQNINSEFGTLIRIEYKTPIMKNINFGLKSSFYSDYLNKFGNVDSDIEINIDMKVNQFISSSISSHLLYDDDAKILQTDGTLLGPKLQLKQILGVGVTYAF</sequence>
<protein>
    <recommendedName>
        <fullName evidence="3">DUF3078 domain-containing protein</fullName>
    </recommendedName>
</protein>
<gene>
    <name evidence="1" type="ORF">FHR24_000543</name>
</gene>
<proteinExistence type="predicted"/>
<dbReference type="EMBL" id="JAASQL010000001">
    <property type="protein sequence ID" value="NIJ44104.1"/>
    <property type="molecule type" value="Genomic_DNA"/>
</dbReference>
<accession>A0ABX0U5H5</accession>
<dbReference type="Pfam" id="PF11276">
    <property type="entry name" value="DUF3078"/>
    <property type="match status" value="1"/>
</dbReference>
<keyword evidence="2" id="KW-1185">Reference proteome</keyword>
<organism evidence="1 2">
    <name type="scientific">Wenyingzhuangia heitensis</name>
    <dbReference type="NCBI Taxonomy" id="1487859"/>
    <lineage>
        <taxon>Bacteria</taxon>
        <taxon>Pseudomonadati</taxon>
        <taxon>Bacteroidota</taxon>
        <taxon>Flavobacteriia</taxon>
        <taxon>Flavobacteriales</taxon>
        <taxon>Flavobacteriaceae</taxon>
        <taxon>Wenyingzhuangia</taxon>
    </lineage>
</organism>
<dbReference type="RefSeq" id="WP_167183509.1">
    <property type="nucleotide sequence ID" value="NZ_JAASQL010000001.1"/>
</dbReference>